<evidence type="ECO:0000256" key="1">
    <source>
        <dbReference type="SAM" id="MobiDB-lite"/>
    </source>
</evidence>
<feature type="compositionally biased region" description="Acidic residues" evidence="1">
    <location>
        <begin position="124"/>
        <end position="138"/>
    </location>
</feature>
<proteinExistence type="predicted"/>
<feature type="transmembrane region" description="Helical" evidence="2">
    <location>
        <begin position="243"/>
        <end position="266"/>
    </location>
</feature>
<protein>
    <submittedName>
        <fullName evidence="3">Uncharacterized protein</fullName>
    </submittedName>
</protein>
<name>A0A1R1PQT8_ZANCU</name>
<evidence type="ECO:0000256" key="2">
    <source>
        <dbReference type="SAM" id="Phobius"/>
    </source>
</evidence>
<feature type="transmembrane region" description="Helical" evidence="2">
    <location>
        <begin position="278"/>
        <end position="304"/>
    </location>
</feature>
<keyword evidence="2" id="KW-1133">Transmembrane helix</keyword>
<keyword evidence="2" id="KW-0812">Transmembrane</keyword>
<feature type="region of interest" description="Disordered" evidence="1">
    <location>
        <begin position="399"/>
        <end position="434"/>
    </location>
</feature>
<feature type="transmembrane region" description="Helical" evidence="2">
    <location>
        <begin position="202"/>
        <end position="222"/>
    </location>
</feature>
<organism evidence="3 4">
    <name type="scientific">Zancudomyces culisetae</name>
    <name type="common">Gut fungus</name>
    <name type="synonym">Smittium culisetae</name>
    <dbReference type="NCBI Taxonomy" id="1213189"/>
    <lineage>
        <taxon>Eukaryota</taxon>
        <taxon>Fungi</taxon>
        <taxon>Fungi incertae sedis</taxon>
        <taxon>Zoopagomycota</taxon>
        <taxon>Kickxellomycotina</taxon>
        <taxon>Harpellomycetes</taxon>
        <taxon>Harpellales</taxon>
        <taxon>Legeriomycetaceae</taxon>
        <taxon>Zancudomyces</taxon>
    </lineage>
</organism>
<keyword evidence="4" id="KW-1185">Reference proteome</keyword>
<evidence type="ECO:0000313" key="4">
    <source>
        <dbReference type="Proteomes" id="UP000188320"/>
    </source>
</evidence>
<feature type="region of interest" description="Disordered" evidence="1">
    <location>
        <begin position="121"/>
        <end position="164"/>
    </location>
</feature>
<gene>
    <name evidence="3" type="ORF">AX774_g3166</name>
</gene>
<feature type="region of interest" description="Disordered" evidence="1">
    <location>
        <begin position="30"/>
        <end position="83"/>
    </location>
</feature>
<evidence type="ECO:0000313" key="3">
    <source>
        <dbReference type="EMBL" id="OMH83324.1"/>
    </source>
</evidence>
<accession>A0A1R1PQT8</accession>
<sequence length="559" mass="63776">MSDNTTSSSSPQQSIYHSVINSKIHAKNLVTSPKKLSKLVHSQQRSRHSQPPGGDRALENNSYLSGGENAIESGHEISAPNLERISSRLSTNLSALKPEYDEHSEQEEEGDIVETDIEQQLGVENDEEDEDKSEDESENENRNRKKNGNEDSDEENSETQSQQSNLVFSTLLSEDSEDYSSLFNHGAEGNGYYARNGSNNNVFINVLFKYIFIANCIIYFYIGVSSMFNDQDKEKDRESRRNLTLLLLGSIIYSCVFSMMIFWTLSLTHAISRRLVAGWIWIITISVPVACLYTFFISAYTLFVTKPDWQSKYSNIVLLVSTLGLLIRSFKYVLYIKTVTGTINKAIDLFLFVFNTFLSYDFSSSPPVQPGQNLNVETGMSREDNIEGNSYNDRLLHQESQPQPQPKHKHKPQRGQQTLEEEEHNSPMSVPETTKKRRATNHYLSFALFNFALSVGFSLFLVPNSIISVLGLAYVICFLIQLERFITSVSRRPPQPSILCLYLVFLVCNHEFEHFWFYFDLQPCFASEFCLYCTFFCFQEDCACNRRSFGDAVNISIPC</sequence>
<dbReference type="EMBL" id="LSSK01000444">
    <property type="protein sequence ID" value="OMH83324.1"/>
    <property type="molecule type" value="Genomic_DNA"/>
</dbReference>
<dbReference type="AlphaFoldDB" id="A0A1R1PQT8"/>
<feature type="transmembrane region" description="Helical" evidence="2">
    <location>
        <begin position="466"/>
        <end position="486"/>
    </location>
</feature>
<comment type="caution">
    <text evidence="3">The sequence shown here is derived from an EMBL/GenBank/DDBJ whole genome shotgun (WGS) entry which is preliminary data.</text>
</comment>
<reference evidence="4" key="1">
    <citation type="submission" date="2017-01" db="EMBL/GenBank/DDBJ databases">
        <authorList>
            <person name="Wang Y."/>
            <person name="White M."/>
            <person name="Kvist S."/>
            <person name="Moncalvo J.-M."/>
        </authorList>
    </citation>
    <scope>NUCLEOTIDE SEQUENCE [LARGE SCALE GENOMIC DNA]</scope>
    <source>
        <strain evidence="4">COL-18-3</strain>
    </source>
</reference>
<keyword evidence="2" id="KW-0472">Membrane</keyword>
<dbReference type="Proteomes" id="UP000188320">
    <property type="component" value="Unassembled WGS sequence"/>
</dbReference>
<feature type="transmembrane region" description="Helical" evidence="2">
    <location>
        <begin position="316"/>
        <end position="336"/>
    </location>
</feature>
<feature type="transmembrane region" description="Helical" evidence="2">
    <location>
        <begin position="443"/>
        <end position="460"/>
    </location>
</feature>